<keyword evidence="2" id="KW-1185">Reference proteome</keyword>
<sequence length="721" mass="80307">MEKEAAIEGNAKERQATRSSSPLFLGLDLSTQALKASLLDSELEVLDEIQVGFDQDLPHYGTKNGVLIHDEGMEKVDSGGKMVRAPILMYVEAFDLLLEKISKRGKVVWDTERIKAISCAAQQHATVYWSSEAESSLGKVSWERSLKEQMDGDLCFSRKEIPNWQDSSTLKECQELENLFKSKEEGGVGGVGKSLVDLTGSRAHARFSASQILKFRREEGETYRRTSRIGLVSSFMTTLLCLGGGGGGGGEGVKVEEGFIIKGIDESDACGMNLWDMRGEEQGSVQGRVGGEERLEPGWNQDLLRFISGETYFPNQDPLDGPREVLKEDEESTSRGAARELERKLGKVYRDGGRPVSKVGEWWVKRWGFDPECLVFPSTGDNPATFLAFSLKCNEAILSLGTSDTVMVSTEEYLPHRDYHAFVHPAQLSPTPPGGSRKYFNMLVYKNGSLAREWVRDRFFDSDWESFNLGAIRNRPSEKVGRVERAGFYWLKPEIIPPNAEGIHRFSKVEGGGKGWKRLDPGEGFRDKGMEASSILESQFLNYRSRSSLIFGSEGKDDGRGSKTPPTLNKIFAVGGASNNLTICRFLSDVMGCNVYRKVNEVGGCGGGGEKNLSGGPNLCSVASAYKAAWGWYRSRNEVRVQDDPLEPSFPPTFEEFMTRVRDRSILLGGEEEEKRDPRGKTRYEERLVASPDPTRSEVYHRFIDDWSRLEGLATSREPSL</sequence>
<gene>
    <name evidence="1" type="ORF">IE53DRAFT_390011</name>
</gene>
<name>A0ACD0NPU3_9BASI</name>
<protein>
    <submittedName>
        <fullName evidence="1">Actin-like ATPase domain-containing protein</fullName>
    </submittedName>
</protein>
<dbReference type="Proteomes" id="UP000245626">
    <property type="component" value="Unassembled WGS sequence"/>
</dbReference>
<accession>A0ACD0NPU3</accession>
<evidence type="ECO:0000313" key="2">
    <source>
        <dbReference type="Proteomes" id="UP000245626"/>
    </source>
</evidence>
<proteinExistence type="predicted"/>
<dbReference type="EMBL" id="KZ820327">
    <property type="protein sequence ID" value="PWN47833.1"/>
    <property type="molecule type" value="Genomic_DNA"/>
</dbReference>
<organism evidence="1 2">
    <name type="scientific">Violaceomyces palustris</name>
    <dbReference type="NCBI Taxonomy" id="1673888"/>
    <lineage>
        <taxon>Eukaryota</taxon>
        <taxon>Fungi</taxon>
        <taxon>Dikarya</taxon>
        <taxon>Basidiomycota</taxon>
        <taxon>Ustilaginomycotina</taxon>
        <taxon>Ustilaginomycetes</taxon>
        <taxon>Violaceomycetales</taxon>
        <taxon>Violaceomycetaceae</taxon>
        <taxon>Violaceomyces</taxon>
    </lineage>
</organism>
<evidence type="ECO:0000313" key="1">
    <source>
        <dbReference type="EMBL" id="PWN47833.1"/>
    </source>
</evidence>
<reference evidence="1 2" key="1">
    <citation type="journal article" date="2018" name="Mol. Biol. Evol.">
        <title>Broad Genomic Sampling Reveals a Smut Pathogenic Ancestry of the Fungal Clade Ustilaginomycotina.</title>
        <authorList>
            <person name="Kijpornyongpan T."/>
            <person name="Mondo S.J."/>
            <person name="Barry K."/>
            <person name="Sandor L."/>
            <person name="Lee J."/>
            <person name="Lipzen A."/>
            <person name="Pangilinan J."/>
            <person name="LaButti K."/>
            <person name="Hainaut M."/>
            <person name="Henrissat B."/>
            <person name="Grigoriev I.V."/>
            <person name="Spatafora J.W."/>
            <person name="Aime M.C."/>
        </authorList>
    </citation>
    <scope>NUCLEOTIDE SEQUENCE [LARGE SCALE GENOMIC DNA]</scope>
    <source>
        <strain evidence="1 2">SA 807</strain>
    </source>
</reference>